<comment type="caution">
    <text evidence="4">The sequence shown here is derived from an EMBL/GenBank/DDBJ whole genome shotgun (WGS) entry which is preliminary data.</text>
</comment>
<dbReference type="InterPro" id="IPR036770">
    <property type="entry name" value="Ankyrin_rpt-contain_sf"/>
</dbReference>
<evidence type="ECO:0000313" key="5">
    <source>
        <dbReference type="Proteomes" id="UP001187315"/>
    </source>
</evidence>
<dbReference type="SUPFAM" id="SSF48403">
    <property type="entry name" value="Ankyrin repeat"/>
    <property type="match status" value="1"/>
</dbReference>
<dbReference type="InterPro" id="IPR011993">
    <property type="entry name" value="PH-like_dom_sf"/>
</dbReference>
<dbReference type="GO" id="GO:0085020">
    <property type="term" value="P:protein K6-linked ubiquitination"/>
    <property type="evidence" value="ECO:0007669"/>
    <property type="project" value="TreeGrafter"/>
</dbReference>
<dbReference type="PANTHER" id="PTHR24171">
    <property type="entry name" value="ANKYRIN REPEAT DOMAIN-CONTAINING PROTEIN 39-RELATED"/>
    <property type="match status" value="1"/>
</dbReference>
<dbReference type="EMBL" id="JAVHJS010000004">
    <property type="protein sequence ID" value="KAK2860156.1"/>
    <property type="molecule type" value="Genomic_DNA"/>
</dbReference>
<dbReference type="PANTHER" id="PTHR24171:SF8">
    <property type="entry name" value="BRCA1-ASSOCIATED RING DOMAIN PROTEIN 1"/>
    <property type="match status" value="1"/>
</dbReference>
<dbReference type="SMART" id="SM00248">
    <property type="entry name" value="ANK"/>
    <property type="match status" value="4"/>
</dbReference>
<dbReference type="PROSITE" id="PS50088">
    <property type="entry name" value="ANK_REPEAT"/>
    <property type="match status" value="3"/>
</dbReference>
<dbReference type="InterPro" id="IPR002110">
    <property type="entry name" value="Ankyrin_rpt"/>
</dbReference>
<protein>
    <submittedName>
        <fullName evidence="4">Uncharacterized protein</fullName>
    </submittedName>
</protein>
<dbReference type="SUPFAM" id="SSF50729">
    <property type="entry name" value="PH domain-like"/>
    <property type="match status" value="1"/>
</dbReference>
<dbReference type="PROSITE" id="PS50297">
    <property type="entry name" value="ANK_REP_REGION"/>
    <property type="match status" value="3"/>
</dbReference>
<feature type="repeat" description="ANK" evidence="3">
    <location>
        <begin position="14"/>
        <end position="46"/>
    </location>
</feature>
<name>A0AA88NJM3_TACVA</name>
<dbReference type="Gene3D" id="2.30.29.30">
    <property type="entry name" value="Pleckstrin-homology domain (PH domain)/Phosphotyrosine-binding domain (PTB)"/>
    <property type="match status" value="1"/>
</dbReference>
<dbReference type="Pfam" id="PF12796">
    <property type="entry name" value="Ank_2"/>
    <property type="match status" value="2"/>
</dbReference>
<evidence type="ECO:0000313" key="4">
    <source>
        <dbReference type="EMBL" id="KAK2860156.1"/>
    </source>
</evidence>
<dbReference type="AlphaFoldDB" id="A0AA88NJM3"/>
<proteinExistence type="predicted"/>
<keyword evidence="1" id="KW-0677">Repeat</keyword>
<evidence type="ECO:0000256" key="1">
    <source>
        <dbReference type="ARBA" id="ARBA00022737"/>
    </source>
</evidence>
<evidence type="ECO:0000256" key="3">
    <source>
        <dbReference type="PROSITE-ProRule" id="PRU00023"/>
    </source>
</evidence>
<gene>
    <name evidence="4" type="ORF">Q7C36_004322</name>
</gene>
<sequence>MEQVHSQGKTKSNGGWTTLHLASYFGQKDIVEELLKRGVDVNTQNYGGDTALHVAALCGRQEVVLLLLRHGACATLLNGCAQTPRDITDDDEVITMLEAAERREGRKMEERLLNAARDGDCGVVAQLLSKSRPPDVNCKDSHGDTALHIAASRGHKECVEVLVKSGGSFSTMNKNGHSVLDVTKDDQMRFFLEKCQENAITARKFEGQLWKKSDFLSWNSHWVVLENGSVSWYCKQSDTACGNRRQGYKPLIKAQCVVKSWDKYFFSLKCCDGSVHHFKVSSRCTEPEISRKVKEKVAEEAMDLLSHSLQATESYQRMLESQVGVFVSMVKNEDNNDMTGPELIKAREICELCSEACSVLRHCVDLLSQREEVWH</sequence>
<evidence type="ECO:0000256" key="2">
    <source>
        <dbReference type="ARBA" id="ARBA00023043"/>
    </source>
</evidence>
<dbReference type="GO" id="GO:0070531">
    <property type="term" value="C:BRCA1-A complex"/>
    <property type="evidence" value="ECO:0007669"/>
    <property type="project" value="TreeGrafter"/>
</dbReference>
<accession>A0AA88NJM3</accession>
<dbReference type="GO" id="GO:0031436">
    <property type="term" value="C:BRCA1-BARD1 complex"/>
    <property type="evidence" value="ECO:0007669"/>
    <property type="project" value="TreeGrafter"/>
</dbReference>
<reference evidence="4" key="1">
    <citation type="submission" date="2023-08" db="EMBL/GenBank/DDBJ databases">
        <title>Pelteobagrus vachellii genome.</title>
        <authorList>
            <person name="Liu H."/>
        </authorList>
    </citation>
    <scope>NUCLEOTIDE SEQUENCE</scope>
    <source>
        <strain evidence="4">PRFRI_2022a</strain>
        <tissue evidence="4">Muscle</tissue>
    </source>
</reference>
<feature type="repeat" description="ANK" evidence="3">
    <location>
        <begin position="47"/>
        <end position="79"/>
    </location>
</feature>
<keyword evidence="5" id="KW-1185">Reference proteome</keyword>
<dbReference type="Gene3D" id="1.25.40.20">
    <property type="entry name" value="Ankyrin repeat-containing domain"/>
    <property type="match status" value="2"/>
</dbReference>
<dbReference type="GO" id="GO:0004842">
    <property type="term" value="F:ubiquitin-protein transferase activity"/>
    <property type="evidence" value="ECO:0007669"/>
    <property type="project" value="TreeGrafter"/>
</dbReference>
<organism evidence="4 5">
    <name type="scientific">Tachysurus vachellii</name>
    <name type="common">Darkbarbel catfish</name>
    <name type="synonym">Pelteobagrus vachellii</name>
    <dbReference type="NCBI Taxonomy" id="175792"/>
    <lineage>
        <taxon>Eukaryota</taxon>
        <taxon>Metazoa</taxon>
        <taxon>Chordata</taxon>
        <taxon>Craniata</taxon>
        <taxon>Vertebrata</taxon>
        <taxon>Euteleostomi</taxon>
        <taxon>Actinopterygii</taxon>
        <taxon>Neopterygii</taxon>
        <taxon>Teleostei</taxon>
        <taxon>Ostariophysi</taxon>
        <taxon>Siluriformes</taxon>
        <taxon>Bagridae</taxon>
        <taxon>Tachysurus</taxon>
    </lineage>
</organism>
<feature type="repeat" description="ANK" evidence="3">
    <location>
        <begin position="142"/>
        <end position="174"/>
    </location>
</feature>
<dbReference type="Proteomes" id="UP001187315">
    <property type="component" value="Unassembled WGS sequence"/>
</dbReference>
<keyword evidence="2 3" id="KW-0040">ANK repeat</keyword>